<reference evidence="2 3" key="1">
    <citation type="submission" date="2023-02" db="EMBL/GenBank/DDBJ databases">
        <authorList>
            <person name="Maleckis M."/>
        </authorList>
    </citation>
    <scope>NUCLEOTIDE SEQUENCE [LARGE SCALE GENOMIC DNA]</scope>
    <source>
        <strain evidence="2 3">P8-A2</strain>
    </source>
</reference>
<evidence type="ECO:0000259" key="1">
    <source>
        <dbReference type="Pfam" id="PF01738"/>
    </source>
</evidence>
<dbReference type="PANTHER" id="PTHR47751">
    <property type="entry name" value="SUPERFAMILY HYDROLASE, PUTATIVE (AFU_ORTHOLOGUE AFUA_2G16580)-RELATED"/>
    <property type="match status" value="1"/>
</dbReference>
<name>A0ABU3V498_9ACTN</name>
<accession>A0ABU3V498</accession>
<sequence length="300" mass="32176">MQNVTFTNAGVTMAGNLHLPDGFSEDRSYPAIVSVHPGGGVKEQTAGLYAEKLAREGFVTLAFDASHQGESGGQPRHLEDPASRVEDVRAAVDYLSTLSYVDAGRIGVLGICAGAGYAVNATMTDRRIKAVGTISPIDIGAAYRLGWDGTEPVARQLATLDAVAQQRAAEAAGADAVIVPYVPETVDETTVPDMAEAHDYYRTPRAKHPRSDNRMLFTSIANVYAFDAFHQVETLLTQPLLMVAGSKAGSLWQAEQLLPRVNSPKELAIVDGAGHVSLYDIPEYVDQATAHLSPFFTKYL</sequence>
<dbReference type="RefSeq" id="WP_143654041.1">
    <property type="nucleotide sequence ID" value="NZ_JARAKF010000002.1"/>
</dbReference>
<evidence type="ECO:0000313" key="2">
    <source>
        <dbReference type="EMBL" id="MDU9001001.1"/>
    </source>
</evidence>
<dbReference type="InterPro" id="IPR002925">
    <property type="entry name" value="Dienelactn_hydro"/>
</dbReference>
<dbReference type="GO" id="GO:0016787">
    <property type="term" value="F:hydrolase activity"/>
    <property type="evidence" value="ECO:0007669"/>
    <property type="project" value="UniProtKB-KW"/>
</dbReference>
<dbReference type="InterPro" id="IPR051411">
    <property type="entry name" value="Polyketide_trans_af380"/>
</dbReference>
<dbReference type="Pfam" id="PF01738">
    <property type="entry name" value="DLH"/>
    <property type="match status" value="1"/>
</dbReference>
<dbReference type="EMBL" id="JARAKF010000002">
    <property type="protein sequence ID" value="MDU9001001.1"/>
    <property type="molecule type" value="Genomic_DNA"/>
</dbReference>
<dbReference type="Proteomes" id="UP001257627">
    <property type="component" value="Unassembled WGS sequence"/>
</dbReference>
<organism evidence="2 3">
    <name type="scientific">Streptomyces mirabilis</name>
    <dbReference type="NCBI Taxonomy" id="68239"/>
    <lineage>
        <taxon>Bacteria</taxon>
        <taxon>Bacillati</taxon>
        <taxon>Actinomycetota</taxon>
        <taxon>Actinomycetes</taxon>
        <taxon>Kitasatosporales</taxon>
        <taxon>Streptomycetaceae</taxon>
        <taxon>Streptomyces</taxon>
    </lineage>
</organism>
<dbReference type="Gene3D" id="3.40.50.1820">
    <property type="entry name" value="alpha/beta hydrolase"/>
    <property type="match status" value="1"/>
</dbReference>
<protein>
    <submittedName>
        <fullName evidence="2">Alpha/beta hydrolase</fullName>
    </submittedName>
</protein>
<dbReference type="InterPro" id="IPR029058">
    <property type="entry name" value="AB_hydrolase_fold"/>
</dbReference>
<comment type="caution">
    <text evidence="2">The sequence shown here is derived from an EMBL/GenBank/DDBJ whole genome shotgun (WGS) entry which is preliminary data.</text>
</comment>
<feature type="domain" description="Dienelactone hydrolase" evidence="1">
    <location>
        <begin position="27"/>
        <end position="133"/>
    </location>
</feature>
<dbReference type="Gene3D" id="1.10.10.800">
    <property type="match status" value="1"/>
</dbReference>
<proteinExistence type="predicted"/>
<gene>
    <name evidence="2" type="ORF">PU648_53770</name>
</gene>
<keyword evidence="3" id="KW-1185">Reference proteome</keyword>
<dbReference type="PANTHER" id="PTHR47751:SF1">
    <property type="entry name" value="SUPERFAMILY HYDROLASE, PUTATIVE (AFU_ORTHOLOGUE AFUA_2G16580)-RELATED"/>
    <property type="match status" value="1"/>
</dbReference>
<evidence type="ECO:0000313" key="3">
    <source>
        <dbReference type="Proteomes" id="UP001257627"/>
    </source>
</evidence>
<keyword evidence="2" id="KW-0378">Hydrolase</keyword>
<dbReference type="SUPFAM" id="SSF53474">
    <property type="entry name" value="alpha/beta-Hydrolases"/>
    <property type="match status" value="1"/>
</dbReference>